<dbReference type="Proteomes" id="UP000278756">
    <property type="component" value="Chromosome 2"/>
</dbReference>
<gene>
    <name evidence="1" type="ORF">EM6_2695</name>
</gene>
<dbReference type="EMBL" id="AP018828">
    <property type="protein sequence ID" value="BBF82074.1"/>
    <property type="molecule type" value="Genomic_DNA"/>
</dbReference>
<organism evidence="1 2">
    <name type="scientific">Asticcacaulis excentricus</name>
    <dbReference type="NCBI Taxonomy" id="78587"/>
    <lineage>
        <taxon>Bacteria</taxon>
        <taxon>Pseudomonadati</taxon>
        <taxon>Pseudomonadota</taxon>
        <taxon>Alphaproteobacteria</taxon>
        <taxon>Caulobacterales</taxon>
        <taxon>Caulobacteraceae</taxon>
        <taxon>Asticcacaulis</taxon>
    </lineage>
</organism>
<accession>A0A3G9GA46</accession>
<evidence type="ECO:0000313" key="2">
    <source>
        <dbReference type="Proteomes" id="UP000278756"/>
    </source>
</evidence>
<protein>
    <submittedName>
        <fullName evidence="1">Uncharacterized protein</fullName>
    </submittedName>
</protein>
<sequence>MPGLAYRFFDNNTGEEVFASDDFDFAAMPTVNHLIRDPELVARYGGPAVINRIEQGEVNTAGAVEYHIFIDGSEERLNSQDIDENYRRS</sequence>
<reference evidence="2" key="2">
    <citation type="journal article" date="2017" name="Plant Physiol. Biochem.">
        <title>Differential oxidative and antioxidative response of duckweed Lemna minor toward plant growth promoting/inhibiting bacteria.</title>
        <authorList>
            <person name="Ishizawa H."/>
            <person name="Kuroda M."/>
            <person name="Morikawa M."/>
            <person name="Ike M."/>
        </authorList>
    </citation>
    <scope>NUCLEOTIDE SEQUENCE [LARGE SCALE GENOMIC DNA]</scope>
    <source>
        <strain evidence="2">M6</strain>
    </source>
</reference>
<dbReference type="OrthoDB" id="7173499at2"/>
<evidence type="ECO:0000313" key="1">
    <source>
        <dbReference type="EMBL" id="BBF82074.1"/>
    </source>
</evidence>
<dbReference type="RefSeq" id="WP_126423694.1">
    <property type="nucleotide sequence ID" value="NZ_AP018828.1"/>
</dbReference>
<reference evidence="2" key="1">
    <citation type="journal article" date="2017" name="Biotechnol. Biofuels">
        <title>Evaluation of environmental bacterial communities as a factor affecting the growth of duckweed Lemna minor.</title>
        <authorList>
            <person name="Ishizawa H."/>
            <person name="Kuroda M."/>
            <person name="Morikawa M."/>
            <person name="Ike M."/>
        </authorList>
    </citation>
    <scope>NUCLEOTIDE SEQUENCE [LARGE SCALE GENOMIC DNA]</scope>
    <source>
        <strain evidence="2">M6</strain>
    </source>
</reference>
<name>A0A3G9GA46_9CAUL</name>
<proteinExistence type="predicted"/>
<dbReference type="AlphaFoldDB" id="A0A3G9GA46"/>